<reference evidence="2 3" key="1">
    <citation type="submission" date="2020-08" db="EMBL/GenBank/DDBJ databases">
        <title>Genomic Encyclopedia of Type Strains, Phase IV (KMG-IV): sequencing the most valuable type-strain genomes for metagenomic binning, comparative biology and taxonomic classification.</title>
        <authorList>
            <person name="Goeker M."/>
        </authorList>
    </citation>
    <scope>NUCLEOTIDE SEQUENCE [LARGE SCALE GENOMIC DNA]</scope>
    <source>
        <strain evidence="2 3">DSM 101064</strain>
    </source>
</reference>
<name>A0A7W9BIF8_9RHOB</name>
<evidence type="ECO:0000313" key="2">
    <source>
        <dbReference type="EMBL" id="MBB5721128.1"/>
    </source>
</evidence>
<keyword evidence="3" id="KW-1185">Reference proteome</keyword>
<keyword evidence="1" id="KW-0812">Transmembrane</keyword>
<keyword evidence="1" id="KW-1133">Transmembrane helix</keyword>
<proteinExistence type="predicted"/>
<dbReference type="EMBL" id="JACIJM010000002">
    <property type="protein sequence ID" value="MBB5721128.1"/>
    <property type="molecule type" value="Genomic_DNA"/>
</dbReference>
<comment type="caution">
    <text evidence="2">The sequence shown here is derived from an EMBL/GenBank/DDBJ whole genome shotgun (WGS) entry which is preliminary data.</text>
</comment>
<dbReference type="RefSeq" id="WP_183525737.1">
    <property type="nucleotide sequence ID" value="NZ_JACIJM010000002.1"/>
</dbReference>
<keyword evidence="1" id="KW-0472">Membrane</keyword>
<gene>
    <name evidence="2" type="ORF">FHS72_000735</name>
</gene>
<protein>
    <submittedName>
        <fullName evidence="2">Uncharacterized protein</fullName>
    </submittedName>
</protein>
<feature type="transmembrane region" description="Helical" evidence="1">
    <location>
        <begin position="78"/>
        <end position="100"/>
    </location>
</feature>
<organism evidence="2 3">
    <name type="scientific">Yoonia ponticola</name>
    <dbReference type="NCBI Taxonomy" id="1524255"/>
    <lineage>
        <taxon>Bacteria</taxon>
        <taxon>Pseudomonadati</taxon>
        <taxon>Pseudomonadota</taxon>
        <taxon>Alphaproteobacteria</taxon>
        <taxon>Rhodobacterales</taxon>
        <taxon>Paracoccaceae</taxon>
        <taxon>Yoonia</taxon>
    </lineage>
</organism>
<sequence>MVRLLISIVIGYCIAVLPIAIVIAGAFLWPEAQRLGEEPDLSILEVAQSTMTFAVFAYLVGFLSSLPVFLLSRLFAGLMNWVTYFAAGLAGGVTAACALAEDLYTENFSLIDVPLAGGVVSIYAQFVAVGIFSGVLYLFVERSLSGGGRHIPAGEAIL</sequence>
<accession>A0A7W9BIF8</accession>
<feature type="transmembrane region" description="Helical" evidence="1">
    <location>
        <begin position="5"/>
        <end position="29"/>
    </location>
</feature>
<dbReference type="AlphaFoldDB" id="A0A7W9BIF8"/>
<dbReference type="Proteomes" id="UP000535415">
    <property type="component" value="Unassembled WGS sequence"/>
</dbReference>
<evidence type="ECO:0000313" key="3">
    <source>
        <dbReference type="Proteomes" id="UP000535415"/>
    </source>
</evidence>
<evidence type="ECO:0000256" key="1">
    <source>
        <dbReference type="SAM" id="Phobius"/>
    </source>
</evidence>
<feature type="transmembrane region" description="Helical" evidence="1">
    <location>
        <begin position="120"/>
        <end position="140"/>
    </location>
</feature>
<feature type="transmembrane region" description="Helical" evidence="1">
    <location>
        <begin position="49"/>
        <end position="71"/>
    </location>
</feature>